<protein>
    <submittedName>
        <fullName evidence="1">Uncharacterized protein</fullName>
    </submittedName>
</protein>
<name>A0A1F5YP49_9BACT</name>
<dbReference type="EMBL" id="MFJD01000010">
    <property type="protein sequence ID" value="OGG01737.1"/>
    <property type="molecule type" value="Genomic_DNA"/>
</dbReference>
<organism evidence="1 2">
    <name type="scientific">Candidatus Gottesmanbacteria bacterium RBG_16_52_11</name>
    <dbReference type="NCBI Taxonomy" id="1798374"/>
    <lineage>
        <taxon>Bacteria</taxon>
        <taxon>Candidatus Gottesmaniibacteriota</taxon>
    </lineage>
</organism>
<evidence type="ECO:0000313" key="1">
    <source>
        <dbReference type="EMBL" id="OGG01737.1"/>
    </source>
</evidence>
<gene>
    <name evidence="1" type="ORF">A2Z33_00150</name>
</gene>
<comment type="caution">
    <text evidence="1">The sequence shown here is derived from an EMBL/GenBank/DDBJ whole genome shotgun (WGS) entry which is preliminary data.</text>
</comment>
<accession>A0A1F5YP49</accession>
<evidence type="ECO:0000313" key="2">
    <source>
        <dbReference type="Proteomes" id="UP000178448"/>
    </source>
</evidence>
<dbReference type="STRING" id="1798374.A2Z33_00150"/>
<dbReference type="Proteomes" id="UP000178448">
    <property type="component" value="Unassembled WGS sequence"/>
</dbReference>
<sequence length="374" mass="39628">MELRSTDWRRYAYPLLQTALLAPVCLWLISVLIPHWQTLRAAPGINRQINFQGKVVNDDGTNVPDGPYNFVFSLYDADESGIQLWTETQSLPVTDGIFRASLGAVTSLPGSVDFNTDNVYLAVNFNGDGDMEPRIRFTAVPYAFNAEKVSGLTVTDTTGTLTIPDDKTISFADAFTTSGAFPLTLTVTNTTNATLPSGTIILVDTASSQTLTNKVVGNTGLVFSGAATDITASAGEGLVITGNAASLFETTSGAITFQASTSAVTSWIQIGSGGSGSLTPDLFVLDIKSDTGDPEGTAGAMYYNEYMDAFRCFQGGSWQNCTITGGSGYTGPPARQVKPALRAQPVQLARTDNQVRPAPPVQPVQPVLQVLLGQ</sequence>
<reference evidence="1 2" key="1">
    <citation type="journal article" date="2016" name="Nat. Commun.">
        <title>Thousands of microbial genomes shed light on interconnected biogeochemical processes in an aquifer system.</title>
        <authorList>
            <person name="Anantharaman K."/>
            <person name="Brown C.T."/>
            <person name="Hug L.A."/>
            <person name="Sharon I."/>
            <person name="Castelle C.J."/>
            <person name="Probst A.J."/>
            <person name="Thomas B.C."/>
            <person name="Singh A."/>
            <person name="Wilkins M.J."/>
            <person name="Karaoz U."/>
            <person name="Brodie E.L."/>
            <person name="Williams K.H."/>
            <person name="Hubbard S.S."/>
            <person name="Banfield J.F."/>
        </authorList>
    </citation>
    <scope>NUCLEOTIDE SEQUENCE [LARGE SCALE GENOMIC DNA]</scope>
</reference>
<proteinExistence type="predicted"/>
<dbReference type="AlphaFoldDB" id="A0A1F5YP49"/>